<evidence type="ECO:0000313" key="1">
    <source>
        <dbReference type="EMBL" id="EEX18204.1"/>
    </source>
</evidence>
<dbReference type="AlphaFoldDB" id="C9MQT8"/>
<name>C9MQT8_9BACT</name>
<accession>C9MQT8</accession>
<keyword evidence="2" id="KW-1185">Reference proteome</keyword>
<comment type="caution">
    <text evidence="1">The sequence shown here is derived from an EMBL/GenBank/DDBJ whole genome shotgun (WGS) entry which is preliminary data.</text>
</comment>
<reference evidence="1 2" key="1">
    <citation type="submission" date="2009-09" db="EMBL/GenBank/DDBJ databases">
        <authorList>
            <person name="Weinstock G."/>
            <person name="Sodergren E."/>
            <person name="Clifton S."/>
            <person name="Fulton L."/>
            <person name="Fulton B."/>
            <person name="Courtney L."/>
            <person name="Fronick C."/>
            <person name="Harrison M."/>
            <person name="Strong C."/>
            <person name="Farmer C."/>
            <person name="Delahaunty K."/>
            <person name="Markovic C."/>
            <person name="Hall O."/>
            <person name="Minx P."/>
            <person name="Tomlinson C."/>
            <person name="Mitreva M."/>
            <person name="Nelson J."/>
            <person name="Hou S."/>
            <person name="Wollam A."/>
            <person name="Pepin K.H."/>
            <person name="Johnson M."/>
            <person name="Bhonagiri V."/>
            <person name="Nash W.E."/>
            <person name="Warren W."/>
            <person name="Chinwalla A."/>
            <person name="Mardis E.R."/>
            <person name="Wilson R.K."/>
        </authorList>
    </citation>
    <scope>NUCLEOTIDE SEQUENCE [LARGE SCALE GENOMIC DNA]</scope>
    <source>
        <strain evidence="1 2">F0319</strain>
    </source>
</reference>
<protein>
    <submittedName>
        <fullName evidence="1">Uncharacterized protein</fullName>
    </submittedName>
</protein>
<sequence>MNLHTISFFLPLLRCLPTPFRMLSKRVIVVGSIIYRSFSHVFCSPLGRLSAKKEL</sequence>
<proteinExistence type="predicted"/>
<gene>
    <name evidence="1" type="ORF">HMPREF0973_01989</name>
</gene>
<dbReference type="HOGENOM" id="CLU_3028621_0_0_10"/>
<evidence type="ECO:0000313" key="2">
    <source>
        <dbReference type="Proteomes" id="UP000003327"/>
    </source>
</evidence>
<dbReference type="EMBL" id="ACVA01000047">
    <property type="protein sequence ID" value="EEX18204.1"/>
    <property type="molecule type" value="Genomic_DNA"/>
</dbReference>
<dbReference type="Proteomes" id="UP000003327">
    <property type="component" value="Unassembled WGS sequence"/>
</dbReference>
<organism evidence="1 2">
    <name type="scientific">Prevotella veroralis F0319</name>
    <dbReference type="NCBI Taxonomy" id="649761"/>
    <lineage>
        <taxon>Bacteria</taxon>
        <taxon>Pseudomonadati</taxon>
        <taxon>Bacteroidota</taxon>
        <taxon>Bacteroidia</taxon>
        <taxon>Bacteroidales</taxon>
        <taxon>Prevotellaceae</taxon>
        <taxon>Prevotella</taxon>
    </lineage>
</organism>